<dbReference type="KEGG" id="aqu:105313051"/>
<reference evidence="2" key="2">
    <citation type="submission" date="2017-05" db="UniProtKB">
        <authorList>
            <consortium name="EnsemblMetazoa"/>
        </authorList>
    </citation>
    <scope>IDENTIFICATION</scope>
</reference>
<dbReference type="OrthoDB" id="415411at2759"/>
<dbReference type="InterPro" id="IPR002591">
    <property type="entry name" value="Phosphodiest/P_Trfase"/>
</dbReference>
<name>A0A1X7UPK1_AMPQE</name>
<dbReference type="STRING" id="400682.A0A1X7UPK1"/>
<dbReference type="Proteomes" id="UP000007879">
    <property type="component" value="Unassembled WGS sequence"/>
</dbReference>
<feature type="chain" id="PRO_5010868937" description="Sulfatase N-terminal domain-containing protein" evidence="1">
    <location>
        <begin position="20"/>
        <end position="359"/>
    </location>
</feature>
<accession>A0A1X7UPK1</accession>
<keyword evidence="3" id="KW-1185">Reference proteome</keyword>
<dbReference type="GO" id="GO:0016787">
    <property type="term" value="F:hydrolase activity"/>
    <property type="evidence" value="ECO:0007669"/>
    <property type="project" value="UniProtKB-ARBA"/>
</dbReference>
<evidence type="ECO:0000256" key="1">
    <source>
        <dbReference type="SAM" id="SignalP"/>
    </source>
</evidence>
<dbReference type="PANTHER" id="PTHR10151:SF120">
    <property type="entry name" value="BIS(5'-ADENOSYL)-TRIPHOSPHATASE"/>
    <property type="match status" value="1"/>
</dbReference>
<dbReference type="AlphaFoldDB" id="A0A1X7UPK1"/>
<dbReference type="eggNOG" id="ENOG502S88T">
    <property type="taxonomic scope" value="Eukaryota"/>
</dbReference>
<dbReference type="InterPro" id="IPR017850">
    <property type="entry name" value="Alkaline_phosphatase_core_sf"/>
</dbReference>
<evidence type="ECO:0000313" key="2">
    <source>
        <dbReference type="EnsemblMetazoa" id="Aqu2.1.29342_001"/>
    </source>
</evidence>
<dbReference type="Pfam" id="PF01663">
    <property type="entry name" value="Phosphodiest"/>
    <property type="match status" value="1"/>
</dbReference>
<dbReference type="Gene3D" id="3.40.720.10">
    <property type="entry name" value="Alkaline Phosphatase, subunit A"/>
    <property type="match status" value="1"/>
</dbReference>
<dbReference type="PANTHER" id="PTHR10151">
    <property type="entry name" value="ECTONUCLEOTIDE PYROPHOSPHATASE/PHOSPHODIESTERASE"/>
    <property type="match status" value="1"/>
</dbReference>
<gene>
    <name evidence="2" type="primary">105313051</name>
</gene>
<dbReference type="EnsemblMetazoa" id="XM_011406171.2">
    <property type="protein sequence ID" value="XP_011404473.1"/>
    <property type="gene ID" value="LOC105313051"/>
</dbReference>
<reference evidence="3" key="1">
    <citation type="journal article" date="2010" name="Nature">
        <title>The Amphimedon queenslandica genome and the evolution of animal complexity.</title>
        <authorList>
            <person name="Srivastava M."/>
            <person name="Simakov O."/>
            <person name="Chapman J."/>
            <person name="Fahey B."/>
            <person name="Gauthier M.E."/>
            <person name="Mitros T."/>
            <person name="Richards G.S."/>
            <person name="Conaco C."/>
            <person name="Dacre M."/>
            <person name="Hellsten U."/>
            <person name="Larroux C."/>
            <person name="Putnam N.H."/>
            <person name="Stanke M."/>
            <person name="Adamska M."/>
            <person name="Darling A."/>
            <person name="Degnan S.M."/>
            <person name="Oakley T.H."/>
            <person name="Plachetzki D.C."/>
            <person name="Zhai Y."/>
            <person name="Adamski M."/>
            <person name="Calcino A."/>
            <person name="Cummins S.F."/>
            <person name="Goodstein D.M."/>
            <person name="Harris C."/>
            <person name="Jackson D.J."/>
            <person name="Leys S.P."/>
            <person name="Shu S."/>
            <person name="Woodcroft B.J."/>
            <person name="Vervoort M."/>
            <person name="Kosik K.S."/>
            <person name="Manning G."/>
            <person name="Degnan B.M."/>
            <person name="Rokhsar D.S."/>
        </authorList>
    </citation>
    <scope>NUCLEOTIDE SEQUENCE [LARGE SCALE GENOMIC DNA]</scope>
</reference>
<organism evidence="2">
    <name type="scientific">Amphimedon queenslandica</name>
    <name type="common">Sponge</name>
    <dbReference type="NCBI Taxonomy" id="400682"/>
    <lineage>
        <taxon>Eukaryota</taxon>
        <taxon>Metazoa</taxon>
        <taxon>Porifera</taxon>
        <taxon>Demospongiae</taxon>
        <taxon>Heteroscleromorpha</taxon>
        <taxon>Haplosclerida</taxon>
        <taxon>Niphatidae</taxon>
        <taxon>Amphimedon</taxon>
    </lineage>
</organism>
<dbReference type="InParanoid" id="A0A1X7UPK1"/>
<feature type="signal peptide" evidence="1">
    <location>
        <begin position="1"/>
        <end position="19"/>
    </location>
</feature>
<proteinExistence type="predicted"/>
<sequence>MSYLFLFFAFVRLLIQTRGRPTVPYGFRSAKHVLVIGIDGLGAVYLNNATHLLPNFSLFYKNGSAALTGIARSEMIAVSAPNWAAAITGMSPSQSGIIDNSWTPSEGSKERNEEMRKCSMCSNNSLEITPSESIGDVTVTVPSLNINGCATVTYEPSAPTELHRISSLATTPEPMWVSARKQNPLLKVAVVYSWAWIRHFVSSQTVDWSHNCKGNDKECIEKLIEFISEGSPQLSFLHLDSIDSTAHLHGFGSQQYYTVLKKVDSYIGQLLEALQESNKLNTTLIMITSDHGGYRKYHGHFNEENIFIPALFLGPGVRRGASLTNFISLIDFGPTALNALGLKPGVHMRGHVIKEIYAH</sequence>
<dbReference type="SUPFAM" id="SSF53649">
    <property type="entry name" value="Alkaline phosphatase-like"/>
    <property type="match status" value="1"/>
</dbReference>
<dbReference type="EnsemblMetazoa" id="Aqu2.1.29342_001">
    <property type="protein sequence ID" value="Aqu2.1.29342_001"/>
    <property type="gene ID" value="Aqu2.1.29342"/>
</dbReference>
<evidence type="ECO:0000313" key="3">
    <source>
        <dbReference type="Proteomes" id="UP000007879"/>
    </source>
</evidence>
<protein>
    <recommendedName>
        <fullName evidence="4">Sulfatase N-terminal domain-containing protein</fullName>
    </recommendedName>
</protein>
<keyword evidence="1" id="KW-0732">Signal</keyword>
<evidence type="ECO:0008006" key="4">
    <source>
        <dbReference type="Google" id="ProtNLM"/>
    </source>
</evidence>